<dbReference type="Gramene" id="CDF34555">
    <property type="protein sequence ID" value="CDF34555"/>
    <property type="gene ID" value="CHC_T00003165001"/>
</dbReference>
<dbReference type="Proteomes" id="UP000012073">
    <property type="component" value="Unassembled WGS sequence"/>
</dbReference>
<dbReference type="RefSeq" id="XP_005714374.1">
    <property type="nucleotide sequence ID" value="XM_005714317.1"/>
</dbReference>
<feature type="compositionally biased region" description="Polar residues" evidence="1">
    <location>
        <begin position="116"/>
        <end position="125"/>
    </location>
</feature>
<sequence>MYTLDYSGVYVTHVSSTGAPRILLCGNFGSRGHRTNHGLSLNFCGNYVRWKIGQNLGGDFSKRTDTALPSTTCVESLGTVRHTKSKEKADCAELGHNGYRTEGTHVRLLTEGEEGASSTTDAQQSRLRHPQADRSACPPGPLLTRTGAHRLNEWPEPQSCERRRSGWPRLRKGRARVTPALSSPRYRNRGAQEVALPM</sequence>
<gene>
    <name evidence="2" type="ORF">CHC_T00003165001</name>
</gene>
<proteinExistence type="predicted"/>
<accession>R7QAS2</accession>
<evidence type="ECO:0000313" key="2">
    <source>
        <dbReference type="EMBL" id="CDF34555.1"/>
    </source>
</evidence>
<reference evidence="3" key="1">
    <citation type="journal article" date="2013" name="Proc. Natl. Acad. Sci. U.S.A.">
        <title>Genome structure and metabolic features in the red seaweed Chondrus crispus shed light on evolution of the Archaeplastida.</title>
        <authorList>
            <person name="Collen J."/>
            <person name="Porcel B."/>
            <person name="Carre W."/>
            <person name="Ball S.G."/>
            <person name="Chaparro C."/>
            <person name="Tonon T."/>
            <person name="Barbeyron T."/>
            <person name="Michel G."/>
            <person name="Noel B."/>
            <person name="Valentin K."/>
            <person name="Elias M."/>
            <person name="Artiguenave F."/>
            <person name="Arun A."/>
            <person name="Aury J.M."/>
            <person name="Barbosa-Neto J.F."/>
            <person name="Bothwell J.H."/>
            <person name="Bouget F.Y."/>
            <person name="Brillet L."/>
            <person name="Cabello-Hurtado F."/>
            <person name="Capella-Gutierrez S."/>
            <person name="Charrier B."/>
            <person name="Cladiere L."/>
            <person name="Cock J.M."/>
            <person name="Coelho S.M."/>
            <person name="Colleoni C."/>
            <person name="Czjzek M."/>
            <person name="Da Silva C."/>
            <person name="Delage L."/>
            <person name="Denoeud F."/>
            <person name="Deschamps P."/>
            <person name="Dittami S.M."/>
            <person name="Gabaldon T."/>
            <person name="Gachon C.M."/>
            <person name="Groisillier A."/>
            <person name="Herve C."/>
            <person name="Jabbari K."/>
            <person name="Katinka M."/>
            <person name="Kloareg B."/>
            <person name="Kowalczyk N."/>
            <person name="Labadie K."/>
            <person name="Leblanc C."/>
            <person name="Lopez P.J."/>
            <person name="McLachlan D.H."/>
            <person name="Meslet-Cladiere L."/>
            <person name="Moustafa A."/>
            <person name="Nehr Z."/>
            <person name="Nyvall Collen P."/>
            <person name="Panaud O."/>
            <person name="Partensky F."/>
            <person name="Poulain J."/>
            <person name="Rensing S.A."/>
            <person name="Rousvoal S."/>
            <person name="Samson G."/>
            <person name="Symeonidi A."/>
            <person name="Weissenbach J."/>
            <person name="Zambounis A."/>
            <person name="Wincker P."/>
            <person name="Boyen C."/>
        </authorList>
    </citation>
    <scope>NUCLEOTIDE SEQUENCE [LARGE SCALE GENOMIC DNA]</scope>
    <source>
        <strain evidence="3">cv. Stackhouse</strain>
    </source>
</reference>
<dbReference type="AlphaFoldDB" id="R7QAS2"/>
<keyword evidence="3" id="KW-1185">Reference proteome</keyword>
<evidence type="ECO:0000256" key="1">
    <source>
        <dbReference type="SAM" id="MobiDB-lite"/>
    </source>
</evidence>
<dbReference type="KEGG" id="ccp:CHC_T00003165001"/>
<evidence type="ECO:0000313" key="3">
    <source>
        <dbReference type="Proteomes" id="UP000012073"/>
    </source>
</evidence>
<organism evidence="2 3">
    <name type="scientific">Chondrus crispus</name>
    <name type="common">Carrageen Irish moss</name>
    <name type="synonym">Polymorpha crispa</name>
    <dbReference type="NCBI Taxonomy" id="2769"/>
    <lineage>
        <taxon>Eukaryota</taxon>
        <taxon>Rhodophyta</taxon>
        <taxon>Florideophyceae</taxon>
        <taxon>Rhodymeniophycidae</taxon>
        <taxon>Gigartinales</taxon>
        <taxon>Gigartinaceae</taxon>
        <taxon>Chondrus</taxon>
    </lineage>
</organism>
<name>R7QAS2_CHOCR</name>
<feature type="region of interest" description="Disordered" evidence="1">
    <location>
        <begin position="111"/>
        <end position="176"/>
    </location>
</feature>
<protein>
    <submittedName>
        <fullName evidence="2">Uncharacterized protein</fullName>
    </submittedName>
</protein>
<dbReference type="EMBL" id="HG001697">
    <property type="protein sequence ID" value="CDF34555.1"/>
    <property type="molecule type" value="Genomic_DNA"/>
</dbReference>
<dbReference type="GeneID" id="17322091"/>
<feature type="compositionally biased region" description="Basic residues" evidence="1">
    <location>
        <begin position="165"/>
        <end position="175"/>
    </location>
</feature>